<dbReference type="Pfam" id="PF07589">
    <property type="entry name" value="PEP-CTERM"/>
    <property type="match status" value="1"/>
</dbReference>
<proteinExistence type="predicted"/>
<sequence>MKNWLMLVMVTLIGVSSAQAMPIIYKATLTGAASNTPSPGTGLATLEYDATLHTLLVDVSFAGLIGTVSAAHIHCCIPAPGNVGVATTVPTFTGFPSGVTSGVYNHLLDLSLASSFNPSFVTSSGGAVSSAEMALLSGLNNGSAYFNIHTAAYAGGEIRGFFAVVPTSGNVPEPATLSLLGLGIASLVISRRKREI</sequence>
<evidence type="ECO:0000256" key="1">
    <source>
        <dbReference type="SAM" id="SignalP"/>
    </source>
</evidence>
<dbReference type="Pfam" id="PF07452">
    <property type="entry name" value="CHRD"/>
    <property type="match status" value="1"/>
</dbReference>
<dbReference type="AlphaFoldDB" id="A0A4R3YAJ0"/>
<dbReference type="SMART" id="SM00754">
    <property type="entry name" value="CHRD"/>
    <property type="match status" value="1"/>
</dbReference>
<dbReference type="InterPro" id="IPR010895">
    <property type="entry name" value="CHRD"/>
</dbReference>
<evidence type="ECO:0000313" key="3">
    <source>
        <dbReference type="EMBL" id="TCV89017.1"/>
    </source>
</evidence>
<dbReference type="OrthoDB" id="571052at2"/>
<dbReference type="EMBL" id="SMCO01000003">
    <property type="protein sequence ID" value="TCV89017.1"/>
    <property type="molecule type" value="Genomic_DNA"/>
</dbReference>
<evidence type="ECO:0000259" key="2">
    <source>
        <dbReference type="PROSITE" id="PS50933"/>
    </source>
</evidence>
<keyword evidence="4" id="KW-1185">Reference proteome</keyword>
<dbReference type="RefSeq" id="WP_124945951.1">
    <property type="nucleotide sequence ID" value="NZ_BHVT01000020.1"/>
</dbReference>
<accession>A0A4R3YAJ0</accession>
<reference evidence="3 4" key="1">
    <citation type="submission" date="2019-03" db="EMBL/GenBank/DDBJ databases">
        <title>Genomic Encyclopedia of Type Strains, Phase IV (KMG-IV): sequencing the most valuable type-strain genomes for metagenomic binning, comparative biology and taxonomic classification.</title>
        <authorList>
            <person name="Goeker M."/>
        </authorList>
    </citation>
    <scope>NUCLEOTIDE SEQUENCE [LARGE SCALE GENOMIC DNA]</scope>
    <source>
        <strain evidence="3 4">DSM 100309</strain>
    </source>
</reference>
<name>A0A4R3YAJ0_9PROT</name>
<dbReference type="InterPro" id="IPR013424">
    <property type="entry name" value="Ice-binding_C"/>
</dbReference>
<protein>
    <submittedName>
        <fullName evidence="3">Putative secreted protein with PEP-CTERM sorting signal</fullName>
    </submittedName>
</protein>
<feature type="domain" description="CHRD" evidence="2">
    <location>
        <begin position="21"/>
        <end position="167"/>
    </location>
</feature>
<feature type="signal peptide" evidence="1">
    <location>
        <begin position="1"/>
        <end position="20"/>
    </location>
</feature>
<feature type="chain" id="PRO_5020912968" evidence="1">
    <location>
        <begin position="21"/>
        <end position="196"/>
    </location>
</feature>
<dbReference type="PROSITE" id="PS50933">
    <property type="entry name" value="CHRD"/>
    <property type="match status" value="1"/>
</dbReference>
<dbReference type="Proteomes" id="UP000295367">
    <property type="component" value="Unassembled WGS sequence"/>
</dbReference>
<comment type="caution">
    <text evidence="3">The sequence shown here is derived from an EMBL/GenBank/DDBJ whole genome shotgun (WGS) entry which is preliminary data.</text>
</comment>
<gene>
    <name evidence="3" type="ORF">EDC63_10389</name>
</gene>
<organism evidence="3 4">
    <name type="scientific">Sulfurirhabdus autotrophica</name>
    <dbReference type="NCBI Taxonomy" id="1706046"/>
    <lineage>
        <taxon>Bacteria</taxon>
        <taxon>Pseudomonadati</taxon>
        <taxon>Pseudomonadota</taxon>
        <taxon>Betaproteobacteria</taxon>
        <taxon>Nitrosomonadales</taxon>
        <taxon>Sulfuricellaceae</taxon>
        <taxon>Sulfurirhabdus</taxon>
    </lineage>
</organism>
<dbReference type="NCBIfam" id="TIGR02595">
    <property type="entry name" value="PEP_CTERM"/>
    <property type="match status" value="1"/>
</dbReference>
<evidence type="ECO:0000313" key="4">
    <source>
        <dbReference type="Proteomes" id="UP000295367"/>
    </source>
</evidence>
<keyword evidence="1" id="KW-0732">Signal</keyword>